<dbReference type="SUPFAM" id="SSF52540">
    <property type="entry name" value="P-loop containing nucleoside triphosphate hydrolases"/>
    <property type="match status" value="1"/>
</dbReference>
<feature type="domain" description="IRG-type G" evidence="5">
    <location>
        <begin position="44"/>
        <end position="229"/>
    </location>
</feature>
<evidence type="ECO:0000313" key="6">
    <source>
        <dbReference type="Proteomes" id="UP000085678"/>
    </source>
</evidence>
<dbReference type="PANTHER" id="PTHR32341">
    <property type="entry name" value="INTERFERON-INDUCIBLE GTPASE"/>
    <property type="match status" value="1"/>
</dbReference>
<evidence type="ECO:0000256" key="2">
    <source>
        <dbReference type="ARBA" id="ARBA00022741"/>
    </source>
</evidence>
<reference evidence="7" key="1">
    <citation type="submission" date="2025-08" db="UniProtKB">
        <authorList>
            <consortium name="RefSeq"/>
        </authorList>
    </citation>
    <scope>IDENTIFICATION</scope>
    <source>
        <tissue evidence="7">Gonads</tissue>
    </source>
</reference>
<dbReference type="InterPro" id="IPR007743">
    <property type="entry name" value="Immunity-related_GTPase-like"/>
</dbReference>
<dbReference type="InterPro" id="IPR030385">
    <property type="entry name" value="G_IRG_dom"/>
</dbReference>
<dbReference type="AlphaFoldDB" id="A0A1S3HHQ3"/>
<protein>
    <submittedName>
        <fullName evidence="7">T-cell-specific guanine nucleotide triphosphate-binding protein 1-like</fullName>
    </submittedName>
</protein>
<dbReference type="InterPro" id="IPR027417">
    <property type="entry name" value="P-loop_NTPase"/>
</dbReference>
<keyword evidence="2" id="KW-0547">Nucleotide-binding</keyword>
<proteinExistence type="inferred from homology"/>
<keyword evidence="4" id="KW-0342">GTP-binding</keyword>
<dbReference type="Proteomes" id="UP000085678">
    <property type="component" value="Unplaced"/>
</dbReference>
<keyword evidence="6" id="KW-1185">Reference proteome</keyword>
<dbReference type="OrthoDB" id="422720at2759"/>
<dbReference type="Gene3D" id="3.40.50.300">
    <property type="entry name" value="P-loop containing nucleotide triphosphate hydrolases"/>
    <property type="match status" value="1"/>
</dbReference>
<dbReference type="PROSITE" id="PS51716">
    <property type="entry name" value="G_IRG"/>
    <property type="match status" value="1"/>
</dbReference>
<sequence>MQEESKYQFIEPEELEEFEAYYKQHGRESIADFMVNKIKEVENVSVKIAVTGMAGSGKSTFINTFRGLTADDDGAAPAGDIDTNEVPREYHHPQIKNITLSDLPGIGTHKFNRGNYEEKVNFGSYDFFLIFTNIRIFEDVLWLAKKAQLRRKKYFIVRTRIDADIESERQCQPLTHDASRLLEIIREQTKKLLEEQRVYPEDGVYLISTLLSYVDQWDYRKLERDILHRLPRVKREILTFSLNNLSEDLIKEKCQTPRSRLWKMLSFWK</sequence>
<dbReference type="FunFam" id="3.40.50.300:FF:000541">
    <property type="entry name" value="Immunity related GTPase M"/>
    <property type="match status" value="1"/>
</dbReference>
<comment type="similarity">
    <text evidence="1">Belongs to the TRAFAC class dynamin-like GTPase superfamily. IRG family.</text>
</comment>
<gene>
    <name evidence="7" type="primary">LOC106155313</name>
</gene>
<keyword evidence="3" id="KW-0378">Hydrolase</keyword>
<dbReference type="InParanoid" id="A0A1S3HHQ3"/>
<name>A0A1S3HHQ3_LINAN</name>
<evidence type="ECO:0000256" key="1">
    <source>
        <dbReference type="ARBA" id="ARBA00005429"/>
    </source>
</evidence>
<evidence type="ECO:0000313" key="7">
    <source>
        <dbReference type="RefSeq" id="XP_013385552.1"/>
    </source>
</evidence>
<dbReference type="GO" id="GO:0016787">
    <property type="term" value="F:hydrolase activity"/>
    <property type="evidence" value="ECO:0007669"/>
    <property type="project" value="UniProtKB-KW"/>
</dbReference>
<accession>A0A1S3HHQ3</accession>
<dbReference type="GO" id="GO:0016020">
    <property type="term" value="C:membrane"/>
    <property type="evidence" value="ECO:0007669"/>
    <property type="project" value="InterPro"/>
</dbReference>
<dbReference type="RefSeq" id="XP_013385552.1">
    <property type="nucleotide sequence ID" value="XM_013530098.1"/>
</dbReference>
<organism evidence="6 7">
    <name type="scientific">Lingula anatina</name>
    <name type="common">Brachiopod</name>
    <name type="synonym">Lingula unguis</name>
    <dbReference type="NCBI Taxonomy" id="7574"/>
    <lineage>
        <taxon>Eukaryota</taxon>
        <taxon>Metazoa</taxon>
        <taxon>Spiralia</taxon>
        <taxon>Lophotrochozoa</taxon>
        <taxon>Brachiopoda</taxon>
        <taxon>Linguliformea</taxon>
        <taxon>Lingulata</taxon>
        <taxon>Lingulida</taxon>
        <taxon>Linguloidea</taxon>
        <taxon>Lingulidae</taxon>
        <taxon>Lingula</taxon>
    </lineage>
</organism>
<dbReference type="GeneID" id="106155313"/>
<dbReference type="KEGG" id="lak:106155313"/>
<dbReference type="InterPro" id="IPR051515">
    <property type="entry name" value="IRG"/>
</dbReference>
<evidence type="ECO:0000256" key="4">
    <source>
        <dbReference type="ARBA" id="ARBA00023134"/>
    </source>
</evidence>
<dbReference type="Pfam" id="PF05049">
    <property type="entry name" value="IIGP"/>
    <property type="match status" value="1"/>
</dbReference>
<dbReference type="GO" id="GO:0005525">
    <property type="term" value="F:GTP binding"/>
    <property type="evidence" value="ECO:0007669"/>
    <property type="project" value="UniProtKB-KW"/>
</dbReference>
<evidence type="ECO:0000256" key="3">
    <source>
        <dbReference type="ARBA" id="ARBA00022801"/>
    </source>
</evidence>
<evidence type="ECO:0000259" key="5">
    <source>
        <dbReference type="PROSITE" id="PS51716"/>
    </source>
</evidence>
<dbReference type="PANTHER" id="PTHR32341:SF10">
    <property type="entry name" value="INTERFERON-INDUCIBLE GTPASE 5"/>
    <property type="match status" value="1"/>
</dbReference>